<gene>
    <name evidence="3" type="ORF">A6035_13815</name>
    <name evidence="4" type="ORF">A6035_14010</name>
</gene>
<dbReference type="InterPro" id="IPR045851">
    <property type="entry name" value="AMP-bd_C_sf"/>
</dbReference>
<dbReference type="InterPro" id="IPR000873">
    <property type="entry name" value="AMP-dep_synth/lig_dom"/>
</dbReference>
<evidence type="ECO:0008006" key="6">
    <source>
        <dbReference type="Google" id="ProtNLM"/>
    </source>
</evidence>
<evidence type="ECO:0000313" key="5">
    <source>
        <dbReference type="Proteomes" id="UP000244928"/>
    </source>
</evidence>
<evidence type="ECO:0000259" key="2">
    <source>
        <dbReference type="Pfam" id="PF13193"/>
    </source>
</evidence>
<name>A0A2S1R9V1_9ACTN</name>
<dbReference type="Gene3D" id="3.40.50.12780">
    <property type="entry name" value="N-terminal domain of ligase-like"/>
    <property type="match status" value="1"/>
</dbReference>
<accession>A0A2S1R9V1</accession>
<dbReference type="EMBL" id="CP015449">
    <property type="protein sequence ID" value="AWH93067.1"/>
    <property type="molecule type" value="Genomic_DNA"/>
</dbReference>
<dbReference type="Proteomes" id="UP000244928">
    <property type="component" value="Chromosome"/>
</dbReference>
<sequence>MVTDEGSVSWASLRDRVERLAAVIDERVRPGGHVAVAGANTPETLVSYLACLVSGRAPVGINPKLARDEFAYLIDDAGIELLLGGAGVAQTVDSLDTRHGFTGLYWGGDAAESSWQAAIEAAQPNGTRPAAAPVAPLLYTSGTSGRPKGTRVRWVADPGQTVAEHIEQLASAGRMLPEGPHQVAGPLYHNGPLIAVRALLAGRTIVLPSRFDARGFLRLVQENGSASSVMVPTHLSRLLALESAERESFDTSSLQKVILTGAACPADVKRAVIRWWGPVVEEVYGGTESGTLCRISATEWLDHPGSVGRTVPGFQAVVVDRDGTPQDPGTTGRLYFRDASLRGIQYHNAPDKTAQAHLEPGTFTLGDVGYLDADGYVHITDRDVDMVVSGGVNIYPAEVERVLSQCPAVTDVAVIGVPNTDMGEELRALVSVSGPVTEADLDTFCRQQLAGYKCPRSYQFVDRLPRNDMGKLNKRQLRQTFWPDTRTIGG</sequence>
<dbReference type="Gene3D" id="3.30.300.30">
    <property type="match status" value="1"/>
</dbReference>
<dbReference type="GO" id="GO:0006631">
    <property type="term" value="P:fatty acid metabolic process"/>
    <property type="evidence" value="ECO:0007669"/>
    <property type="project" value="TreeGrafter"/>
</dbReference>
<dbReference type="KEGG" id="dlu:A6035_13815"/>
<dbReference type="PROSITE" id="PS00455">
    <property type="entry name" value="AMP_BINDING"/>
    <property type="match status" value="1"/>
</dbReference>
<dbReference type="AlphaFoldDB" id="A0A2S1R9V1"/>
<dbReference type="KEGG" id="dlu:A6035_14010"/>
<reference evidence="3 5" key="1">
    <citation type="submission" date="2016-04" db="EMBL/GenBank/DDBJ databases">
        <title>Complete genome sequence of Dietzia lutea YIM 80766T, a strain isolated from desert soil in Egypt.</title>
        <authorList>
            <person name="Zhao J."/>
            <person name="Hu B."/>
            <person name="Geng S."/>
            <person name="Nie Y."/>
            <person name="Tang Y."/>
        </authorList>
    </citation>
    <scope>NUCLEOTIDE SEQUENCE [LARGE SCALE GENOMIC DNA]</scope>
    <source>
        <strain evidence="3 5">YIM 80766</strain>
    </source>
</reference>
<feature type="domain" description="AMP-dependent synthetase/ligase" evidence="1">
    <location>
        <begin position="4"/>
        <end position="340"/>
    </location>
</feature>
<organism evidence="3 5">
    <name type="scientific">Dietzia lutea</name>
    <dbReference type="NCBI Taxonomy" id="546160"/>
    <lineage>
        <taxon>Bacteria</taxon>
        <taxon>Bacillati</taxon>
        <taxon>Actinomycetota</taxon>
        <taxon>Actinomycetes</taxon>
        <taxon>Mycobacteriales</taxon>
        <taxon>Dietziaceae</taxon>
        <taxon>Dietzia</taxon>
    </lineage>
</organism>
<dbReference type="PANTHER" id="PTHR43201:SF32">
    <property type="entry name" value="2-SUCCINYLBENZOATE--COA LIGASE, CHLOROPLASTIC_PEROXISOMAL"/>
    <property type="match status" value="1"/>
</dbReference>
<dbReference type="InterPro" id="IPR025110">
    <property type="entry name" value="AMP-bd_C"/>
</dbReference>
<dbReference type="SUPFAM" id="SSF56801">
    <property type="entry name" value="Acetyl-CoA synthetase-like"/>
    <property type="match status" value="1"/>
</dbReference>
<evidence type="ECO:0000313" key="3">
    <source>
        <dbReference type="EMBL" id="AWH93067.1"/>
    </source>
</evidence>
<evidence type="ECO:0000313" key="4">
    <source>
        <dbReference type="EMBL" id="AWH93103.1"/>
    </source>
</evidence>
<dbReference type="Pfam" id="PF13193">
    <property type="entry name" value="AMP-binding_C"/>
    <property type="match status" value="1"/>
</dbReference>
<protein>
    <recommendedName>
        <fullName evidence="6">Fatty-acid--CoA ligase</fullName>
    </recommendedName>
</protein>
<dbReference type="EMBL" id="CP015449">
    <property type="protein sequence ID" value="AWH93103.1"/>
    <property type="molecule type" value="Genomic_DNA"/>
</dbReference>
<dbReference type="InterPro" id="IPR042099">
    <property type="entry name" value="ANL_N_sf"/>
</dbReference>
<feature type="domain" description="AMP-binding enzyme C-terminal" evidence="2">
    <location>
        <begin position="398"/>
        <end position="471"/>
    </location>
</feature>
<dbReference type="GO" id="GO:0031956">
    <property type="term" value="F:medium-chain fatty acid-CoA ligase activity"/>
    <property type="evidence" value="ECO:0007669"/>
    <property type="project" value="TreeGrafter"/>
</dbReference>
<dbReference type="Pfam" id="PF00501">
    <property type="entry name" value="AMP-binding"/>
    <property type="match status" value="1"/>
</dbReference>
<evidence type="ECO:0000259" key="1">
    <source>
        <dbReference type="Pfam" id="PF00501"/>
    </source>
</evidence>
<proteinExistence type="predicted"/>
<keyword evidence="5" id="KW-1185">Reference proteome</keyword>
<dbReference type="PANTHER" id="PTHR43201">
    <property type="entry name" value="ACYL-COA SYNTHETASE"/>
    <property type="match status" value="1"/>
</dbReference>
<dbReference type="InterPro" id="IPR020845">
    <property type="entry name" value="AMP-binding_CS"/>
</dbReference>